<dbReference type="RefSeq" id="WP_048139431.1">
    <property type="nucleotide sequence ID" value="NZ_BBCW01000015.1"/>
</dbReference>
<dbReference type="GO" id="GO:0055129">
    <property type="term" value="P:L-proline biosynthetic process"/>
    <property type="evidence" value="ECO:0007669"/>
    <property type="project" value="TreeGrafter"/>
</dbReference>
<dbReference type="InterPro" id="IPR028939">
    <property type="entry name" value="P5C_Rdtase_cat_N"/>
</dbReference>
<comment type="similarity">
    <text evidence="1">Belongs to the pyrroline-5-carboxylate reductase family.</text>
</comment>
<dbReference type="PANTHER" id="PTHR11645:SF0">
    <property type="entry name" value="PYRROLINE-5-CARBOXYLATE REDUCTASE 3"/>
    <property type="match status" value="1"/>
</dbReference>
<dbReference type="SUPFAM" id="SSF51735">
    <property type="entry name" value="NAD(P)-binding Rossmann-fold domains"/>
    <property type="match status" value="1"/>
</dbReference>
<evidence type="ECO:0000259" key="3">
    <source>
        <dbReference type="Pfam" id="PF03807"/>
    </source>
</evidence>
<dbReference type="Gene3D" id="3.40.50.720">
    <property type="entry name" value="NAD(P)-binding Rossmann-like Domain"/>
    <property type="match status" value="1"/>
</dbReference>
<dbReference type="PANTHER" id="PTHR11645">
    <property type="entry name" value="PYRROLINE-5-CARBOXYLATE REDUCTASE"/>
    <property type="match status" value="1"/>
</dbReference>
<reference evidence="4 5" key="1">
    <citation type="submission" date="2014-07" db="EMBL/GenBank/DDBJ databases">
        <title>Methanogenic archaea and the global carbon cycle.</title>
        <authorList>
            <person name="Henriksen J.R."/>
            <person name="Luke J."/>
            <person name="Reinhart S."/>
            <person name="Benedict M.N."/>
            <person name="Youngblut N.D."/>
            <person name="Metcalf M.E."/>
            <person name="Whitaker R.J."/>
            <person name="Metcalf W.W."/>
        </authorList>
    </citation>
    <scope>NUCLEOTIDE SEQUENCE [LARGE SCALE GENOMIC DNA]</scope>
    <source>
        <strain evidence="4 5">HB-1</strain>
    </source>
</reference>
<evidence type="ECO:0000256" key="1">
    <source>
        <dbReference type="ARBA" id="ARBA00005525"/>
    </source>
</evidence>
<organism evidence="4 5">
    <name type="scientific">Methanosarcina horonobensis HB-1 = JCM 15518</name>
    <dbReference type="NCBI Taxonomy" id="1434110"/>
    <lineage>
        <taxon>Archaea</taxon>
        <taxon>Methanobacteriati</taxon>
        <taxon>Methanobacteriota</taxon>
        <taxon>Stenosarchaea group</taxon>
        <taxon>Methanomicrobia</taxon>
        <taxon>Methanosarcinales</taxon>
        <taxon>Methanosarcinaceae</taxon>
        <taxon>Methanosarcina</taxon>
    </lineage>
</organism>
<dbReference type="EMBL" id="CP009516">
    <property type="protein sequence ID" value="AKB78427.1"/>
    <property type="molecule type" value="Genomic_DNA"/>
</dbReference>
<evidence type="ECO:0000256" key="2">
    <source>
        <dbReference type="ARBA" id="ARBA00023002"/>
    </source>
</evidence>
<dbReference type="AlphaFoldDB" id="A0A0E3SE40"/>
<dbReference type="InterPro" id="IPR036291">
    <property type="entry name" value="NAD(P)-bd_dom_sf"/>
</dbReference>
<feature type="domain" description="Pyrroline-5-carboxylate reductase catalytic N-terminal" evidence="3">
    <location>
        <begin position="12"/>
        <end position="104"/>
    </location>
</feature>
<dbReference type="Pfam" id="PF03807">
    <property type="entry name" value="F420_oxidored"/>
    <property type="match status" value="1"/>
</dbReference>
<evidence type="ECO:0000313" key="5">
    <source>
        <dbReference type="Proteomes" id="UP000033101"/>
    </source>
</evidence>
<sequence>MDGNEILLVNETIGIIGAGVLGRTLAGTFVECGFPGERLMVSYGGKPSTFESIKEAKLVENIADNNEICQRSTIIFIAVKPQALKELKCLPFTGSSLVVSCMAGISSVLLEEILGIDVFRIMPSGPDTIRKGKGIAAVYPQNYTLTEILSVLGLKAYELQDEEMMHTFTVGVCLPAAIMVADKKGLDMDYAIEAIEKEYADFEEIYIWAKNVIPDFDSDKEEKKYIEHMCTKGGITEAIVNSLNSGDTFLDALKKGIARSREISTSARLTL</sequence>
<keyword evidence="5" id="KW-1185">Reference proteome</keyword>
<evidence type="ECO:0000313" key="4">
    <source>
        <dbReference type="EMBL" id="AKB78427.1"/>
    </source>
</evidence>
<dbReference type="HOGENOM" id="CLU_1018818_0_0_2"/>
<dbReference type="GeneID" id="24831171"/>
<dbReference type="OrthoDB" id="135779at2157"/>
<dbReference type="GO" id="GO:0004735">
    <property type="term" value="F:pyrroline-5-carboxylate reductase activity"/>
    <property type="evidence" value="ECO:0007669"/>
    <property type="project" value="UniProtKB-EC"/>
</dbReference>
<gene>
    <name evidence="4" type="ORF">MSHOH_1944</name>
</gene>
<protein>
    <submittedName>
        <fullName evidence="4">Pyrroline-5-carboxylate reductase</fullName>
        <ecNumber evidence="4">1.5.1.2</ecNumber>
    </submittedName>
</protein>
<keyword evidence="2 4" id="KW-0560">Oxidoreductase</keyword>
<name>A0A0E3SE40_9EURY</name>
<dbReference type="EC" id="1.5.1.2" evidence="4"/>
<dbReference type="STRING" id="1434110.MSHOH_1944"/>
<accession>A0A0E3SE40</accession>
<dbReference type="KEGG" id="mhor:MSHOH_1944"/>
<dbReference type="Proteomes" id="UP000033101">
    <property type="component" value="Chromosome"/>
</dbReference>
<proteinExistence type="inferred from homology"/>
<dbReference type="PATRIC" id="fig|1434110.4.peg.2475"/>